<organism evidence="5 6">
    <name type="scientific">Veillonella magna</name>
    <dbReference type="NCBI Taxonomy" id="464322"/>
    <lineage>
        <taxon>Bacteria</taxon>
        <taxon>Bacillati</taxon>
        <taxon>Bacillota</taxon>
        <taxon>Negativicutes</taxon>
        <taxon>Veillonellales</taxon>
        <taxon>Veillonellaceae</taxon>
        <taxon>Veillonella</taxon>
    </lineage>
</organism>
<dbReference type="InterPro" id="IPR017867">
    <property type="entry name" value="Tyr_phospatase_low_mol_wt"/>
</dbReference>
<proteinExistence type="inferred from homology"/>
<evidence type="ECO:0000256" key="2">
    <source>
        <dbReference type="ARBA" id="ARBA00022801"/>
    </source>
</evidence>
<dbReference type="PANTHER" id="PTHR11717">
    <property type="entry name" value="LOW MOLECULAR WEIGHT PROTEIN TYROSINE PHOSPHATASE"/>
    <property type="match status" value="1"/>
</dbReference>
<keyword evidence="3" id="KW-0904">Protein phosphatase</keyword>
<evidence type="ECO:0000256" key="1">
    <source>
        <dbReference type="ARBA" id="ARBA00011063"/>
    </source>
</evidence>
<evidence type="ECO:0000313" key="5">
    <source>
        <dbReference type="EMBL" id="MBM6911995.1"/>
    </source>
</evidence>
<evidence type="ECO:0000256" key="3">
    <source>
        <dbReference type="ARBA" id="ARBA00022912"/>
    </source>
</evidence>
<dbReference type="RefSeq" id="WP_028255777.1">
    <property type="nucleotide sequence ID" value="NZ_CALXQD010000003.1"/>
</dbReference>
<dbReference type="InterPro" id="IPR050438">
    <property type="entry name" value="LMW_PTPase"/>
</dbReference>
<feature type="domain" description="Phosphotyrosine protein phosphatase I" evidence="4">
    <location>
        <begin position="1"/>
        <end position="144"/>
    </location>
</feature>
<keyword evidence="2" id="KW-0378">Hydrolase</keyword>
<gene>
    <name evidence="5" type="ORF">H6A01_01455</name>
</gene>
<evidence type="ECO:0000259" key="4">
    <source>
        <dbReference type="SMART" id="SM00226"/>
    </source>
</evidence>
<dbReference type="EMBL" id="JACJLA010000002">
    <property type="protein sequence ID" value="MBM6911995.1"/>
    <property type="molecule type" value="Genomic_DNA"/>
</dbReference>
<comment type="similarity">
    <text evidence="1">Belongs to the low molecular weight phosphotyrosine protein phosphatase family.</text>
</comment>
<dbReference type="PRINTS" id="PR00719">
    <property type="entry name" value="LMWPTPASE"/>
</dbReference>
<dbReference type="SMART" id="SM00226">
    <property type="entry name" value="LMWPc"/>
    <property type="match status" value="1"/>
</dbReference>
<accession>A0ABS2GF66</accession>
<keyword evidence="6" id="KW-1185">Reference proteome</keyword>
<evidence type="ECO:0000313" key="6">
    <source>
        <dbReference type="Proteomes" id="UP000707138"/>
    </source>
</evidence>
<dbReference type="SUPFAM" id="SSF52788">
    <property type="entry name" value="Phosphotyrosine protein phosphatases I"/>
    <property type="match status" value="1"/>
</dbReference>
<sequence length="146" mass="15991">MNVLFVCTGNTCRSPMAEGLFRAINEAKHENHLALSAGLFTAPGAEPTPNAVKAVAADVDISEHRSRAVSPKFIDAADVVIGMTTDHKNVLLRQYPFDKDKIFTLGEWAGTNEEVEDPFGQDQSVYDACAAQIKQLLEKGWTKLEK</sequence>
<dbReference type="InterPro" id="IPR036196">
    <property type="entry name" value="Ptyr_pPase_sf"/>
</dbReference>
<comment type="caution">
    <text evidence="5">The sequence shown here is derived from an EMBL/GenBank/DDBJ whole genome shotgun (WGS) entry which is preliminary data.</text>
</comment>
<dbReference type="PANTHER" id="PTHR11717:SF31">
    <property type="entry name" value="LOW MOLECULAR WEIGHT PROTEIN-TYROSINE-PHOSPHATASE ETP-RELATED"/>
    <property type="match status" value="1"/>
</dbReference>
<dbReference type="Proteomes" id="UP000707138">
    <property type="component" value="Unassembled WGS sequence"/>
</dbReference>
<dbReference type="CDD" id="cd16344">
    <property type="entry name" value="LMWPAP"/>
    <property type="match status" value="1"/>
</dbReference>
<name>A0ABS2GF66_9FIRM</name>
<reference evidence="5 6" key="1">
    <citation type="journal article" date="2021" name="Sci. Rep.">
        <title>The distribution of antibiotic resistance genes in chicken gut microbiota commensals.</title>
        <authorList>
            <person name="Juricova H."/>
            <person name="Matiasovicova J."/>
            <person name="Kubasova T."/>
            <person name="Cejkova D."/>
            <person name="Rychlik I."/>
        </authorList>
    </citation>
    <scope>NUCLEOTIDE SEQUENCE [LARGE SCALE GENOMIC DNA]</scope>
    <source>
        <strain evidence="5 6">An537</strain>
    </source>
</reference>
<dbReference type="Pfam" id="PF01451">
    <property type="entry name" value="LMWPc"/>
    <property type="match status" value="1"/>
</dbReference>
<protein>
    <submittedName>
        <fullName evidence="5">Low molecular weight protein arginine phosphatase</fullName>
    </submittedName>
</protein>
<dbReference type="InterPro" id="IPR023485">
    <property type="entry name" value="Ptyr_pPase"/>
</dbReference>
<dbReference type="Gene3D" id="3.40.50.2300">
    <property type="match status" value="1"/>
</dbReference>